<feature type="binding site" evidence="8">
    <location>
        <position position="114"/>
    </location>
    <ligand>
        <name>GTP</name>
        <dbReference type="ChEBI" id="CHEBI:37565"/>
    </ligand>
</feature>
<name>A0A074JVV3_9RHOB</name>
<dbReference type="InterPro" id="IPR013482">
    <property type="entry name" value="Molybde_CF_guanTrfase"/>
</dbReference>
<evidence type="ECO:0000313" key="10">
    <source>
        <dbReference type="EMBL" id="KEO61826.1"/>
    </source>
</evidence>
<dbReference type="InterPro" id="IPR029044">
    <property type="entry name" value="Nucleotide-diphossugar_trans"/>
</dbReference>
<comment type="domain">
    <text evidence="8">The N-terminal domain determines nucleotide recognition and specific binding, while the C-terminal domain determines the specific binding to the target protein.</text>
</comment>
<dbReference type="EC" id="2.7.7.77" evidence="8"/>
<dbReference type="CDD" id="cd02503">
    <property type="entry name" value="MobA"/>
    <property type="match status" value="1"/>
</dbReference>
<dbReference type="GO" id="GO:0005737">
    <property type="term" value="C:cytoplasm"/>
    <property type="evidence" value="ECO:0007669"/>
    <property type="project" value="UniProtKB-SubCell"/>
</dbReference>
<dbReference type="HAMAP" id="MF_00316">
    <property type="entry name" value="MobA"/>
    <property type="match status" value="1"/>
</dbReference>
<gene>
    <name evidence="8" type="primary">mobA</name>
    <name evidence="10" type="ORF">DT23_02290</name>
</gene>
<evidence type="ECO:0000313" key="11">
    <source>
        <dbReference type="Proteomes" id="UP000027471"/>
    </source>
</evidence>
<dbReference type="eggNOG" id="COG0746">
    <property type="taxonomic scope" value="Bacteria"/>
</dbReference>
<dbReference type="Pfam" id="PF12804">
    <property type="entry name" value="NTP_transf_3"/>
    <property type="match status" value="1"/>
</dbReference>
<evidence type="ECO:0000256" key="4">
    <source>
        <dbReference type="ARBA" id="ARBA00022741"/>
    </source>
</evidence>
<keyword evidence="1 8" id="KW-0963">Cytoplasm</keyword>
<dbReference type="RefSeq" id="WP_051696976.1">
    <property type="nucleotide sequence ID" value="NZ_AUNB01000001.1"/>
</dbReference>
<comment type="similarity">
    <text evidence="8">Belongs to the MobA family.</text>
</comment>
<keyword evidence="3 8" id="KW-0479">Metal-binding</keyword>
<proteinExistence type="inferred from homology"/>
<keyword evidence="5 8" id="KW-0460">Magnesium</keyword>
<dbReference type="SUPFAM" id="SSF53448">
    <property type="entry name" value="Nucleotide-diphospho-sugar transferases"/>
    <property type="match status" value="1"/>
</dbReference>
<keyword evidence="6 8" id="KW-0342">GTP-binding</keyword>
<evidence type="ECO:0000256" key="7">
    <source>
        <dbReference type="ARBA" id="ARBA00023150"/>
    </source>
</evidence>
<feature type="domain" description="MobA-like NTP transferase" evidence="9">
    <location>
        <begin position="20"/>
        <end position="168"/>
    </location>
</feature>
<dbReference type="GO" id="GO:0061603">
    <property type="term" value="F:molybdenum cofactor guanylyltransferase activity"/>
    <property type="evidence" value="ECO:0007669"/>
    <property type="project" value="UniProtKB-EC"/>
</dbReference>
<evidence type="ECO:0000256" key="1">
    <source>
        <dbReference type="ARBA" id="ARBA00022490"/>
    </source>
</evidence>
<dbReference type="GO" id="GO:0046872">
    <property type="term" value="F:metal ion binding"/>
    <property type="evidence" value="ECO:0007669"/>
    <property type="project" value="UniProtKB-KW"/>
</dbReference>
<feature type="binding site" evidence="8">
    <location>
        <begin position="23"/>
        <end position="25"/>
    </location>
    <ligand>
        <name>GTP</name>
        <dbReference type="ChEBI" id="CHEBI:37565"/>
    </ligand>
</feature>
<comment type="subcellular location">
    <subcellularLocation>
        <location evidence="8">Cytoplasm</location>
    </subcellularLocation>
</comment>
<feature type="binding site" evidence="8">
    <location>
        <position position="114"/>
    </location>
    <ligand>
        <name>Mg(2+)</name>
        <dbReference type="ChEBI" id="CHEBI:18420"/>
    </ligand>
</feature>
<evidence type="ECO:0000256" key="3">
    <source>
        <dbReference type="ARBA" id="ARBA00022723"/>
    </source>
</evidence>
<dbReference type="OrthoDB" id="9788394at2"/>
<feature type="binding site" evidence="8">
    <location>
        <position position="36"/>
    </location>
    <ligand>
        <name>GTP</name>
        <dbReference type="ChEBI" id="CHEBI:37565"/>
    </ligand>
</feature>
<accession>A0A074JVV3</accession>
<organism evidence="10 11">
    <name type="scientific">Thioclava indica</name>
    <dbReference type="NCBI Taxonomy" id="1353528"/>
    <lineage>
        <taxon>Bacteria</taxon>
        <taxon>Pseudomonadati</taxon>
        <taxon>Pseudomonadota</taxon>
        <taxon>Alphaproteobacteria</taxon>
        <taxon>Rhodobacterales</taxon>
        <taxon>Paracoccaceae</taxon>
        <taxon>Thioclava</taxon>
    </lineage>
</organism>
<dbReference type="Gene3D" id="3.90.550.10">
    <property type="entry name" value="Spore Coat Polysaccharide Biosynthesis Protein SpsA, Chain A"/>
    <property type="match status" value="1"/>
</dbReference>
<comment type="cofactor">
    <cofactor evidence="8">
        <name>Mg(2+)</name>
        <dbReference type="ChEBI" id="CHEBI:18420"/>
    </cofactor>
</comment>
<comment type="caution">
    <text evidence="8">Lacks conserved residue(s) required for the propagation of feature annotation.</text>
</comment>
<dbReference type="NCBIfam" id="TIGR02665">
    <property type="entry name" value="molyb_mobA"/>
    <property type="match status" value="1"/>
</dbReference>
<dbReference type="STRING" id="1353528.DT23_02290"/>
<dbReference type="AlphaFoldDB" id="A0A074JVV3"/>
<comment type="catalytic activity">
    <reaction evidence="8">
        <text>Mo-molybdopterin + GTP + H(+) = Mo-molybdopterin guanine dinucleotide + diphosphate</text>
        <dbReference type="Rhea" id="RHEA:34243"/>
        <dbReference type="ChEBI" id="CHEBI:15378"/>
        <dbReference type="ChEBI" id="CHEBI:33019"/>
        <dbReference type="ChEBI" id="CHEBI:37565"/>
        <dbReference type="ChEBI" id="CHEBI:71302"/>
        <dbReference type="ChEBI" id="CHEBI:71310"/>
        <dbReference type="EC" id="2.7.7.77"/>
    </reaction>
</comment>
<feature type="binding site" evidence="8">
    <location>
        <position position="80"/>
    </location>
    <ligand>
        <name>GTP</name>
        <dbReference type="ChEBI" id="CHEBI:37565"/>
    </ligand>
</feature>
<keyword evidence="11" id="KW-1185">Reference proteome</keyword>
<evidence type="ECO:0000259" key="9">
    <source>
        <dbReference type="Pfam" id="PF12804"/>
    </source>
</evidence>
<dbReference type="PANTHER" id="PTHR19136:SF81">
    <property type="entry name" value="MOLYBDENUM COFACTOR GUANYLYLTRANSFERASE"/>
    <property type="match status" value="1"/>
</dbReference>
<reference evidence="10 11" key="1">
    <citation type="journal article" date="2015" name="Antonie Van Leeuwenhoek">
        <title>Thioclava indica sp. nov., isolated from surface seawater of the Indian Ocean.</title>
        <authorList>
            <person name="Liu Y."/>
            <person name="Lai Q."/>
            <person name="Du J."/>
            <person name="Xu H."/>
            <person name="Jiang L."/>
            <person name="Shao Z."/>
        </authorList>
    </citation>
    <scope>NUCLEOTIDE SEQUENCE [LARGE SCALE GENOMIC DNA]</scope>
    <source>
        <strain evidence="10 11">DT23-4</strain>
    </source>
</reference>
<evidence type="ECO:0000256" key="2">
    <source>
        <dbReference type="ARBA" id="ARBA00022679"/>
    </source>
</evidence>
<dbReference type="InterPro" id="IPR025877">
    <property type="entry name" value="MobA-like_NTP_Trfase"/>
</dbReference>
<protein>
    <recommendedName>
        <fullName evidence="8">Molybdenum cofactor guanylyltransferase</fullName>
        <shortName evidence="8">MoCo guanylyltransferase</shortName>
        <ecNumber evidence="8">2.7.7.77</ecNumber>
    </recommendedName>
    <alternativeName>
        <fullName evidence="8">GTP:molybdopterin guanylyltransferase</fullName>
    </alternativeName>
    <alternativeName>
        <fullName evidence="8">Mo-MPT guanylyltransferase</fullName>
    </alternativeName>
    <alternativeName>
        <fullName evidence="8">Molybdopterin guanylyltransferase</fullName>
    </alternativeName>
    <alternativeName>
        <fullName evidence="8">Molybdopterin-guanine dinucleotide synthase</fullName>
        <shortName evidence="8">MGD synthase</shortName>
    </alternativeName>
</protein>
<sequence length="205" mass="21287">MAKHAIVLEAINPVAEVIFGLILAGGQGRRMGGVDKAQVLLAGRPLIAHVTDRLAPQVARLAVSSNRAPAQFAPLPVLPDAPERLGEGPLAGLLAGLEWAVQSGADALICVPVDTPFLPRDLVAHLAGPDVAIACSNGRAHPSVGYWPVSKRAEIAQLFGAGERRLRMAAQGAREVDFSAGPDPFANLNTPDDLAKAEAALARTP</sequence>
<evidence type="ECO:0000256" key="5">
    <source>
        <dbReference type="ARBA" id="ARBA00022842"/>
    </source>
</evidence>
<evidence type="ECO:0000256" key="6">
    <source>
        <dbReference type="ARBA" id="ARBA00023134"/>
    </source>
</evidence>
<dbReference type="PANTHER" id="PTHR19136">
    <property type="entry name" value="MOLYBDENUM COFACTOR GUANYLYLTRANSFERASE"/>
    <property type="match status" value="1"/>
</dbReference>
<dbReference type="Proteomes" id="UP000027471">
    <property type="component" value="Unassembled WGS sequence"/>
</dbReference>
<dbReference type="GO" id="GO:1902758">
    <property type="term" value="P:bis(molybdopterin guanine dinucleotide)molybdenum biosynthetic process"/>
    <property type="evidence" value="ECO:0007669"/>
    <property type="project" value="TreeGrafter"/>
</dbReference>
<keyword evidence="4 8" id="KW-0547">Nucleotide-binding</keyword>
<comment type="subunit">
    <text evidence="8">Monomer.</text>
</comment>
<dbReference type="GO" id="GO:0005525">
    <property type="term" value="F:GTP binding"/>
    <property type="evidence" value="ECO:0007669"/>
    <property type="project" value="UniProtKB-UniRule"/>
</dbReference>
<comment type="caution">
    <text evidence="10">The sequence shown here is derived from an EMBL/GenBank/DDBJ whole genome shotgun (WGS) entry which is preliminary data.</text>
</comment>
<keyword evidence="2 8" id="KW-0808">Transferase</keyword>
<comment type="function">
    <text evidence="8">Transfers a GMP moiety from GTP to Mo-molybdopterin (Mo-MPT) cofactor (Moco or molybdenum cofactor) to form Mo-molybdopterin guanine dinucleotide (Mo-MGD) cofactor.</text>
</comment>
<keyword evidence="7 8" id="KW-0501">Molybdenum cofactor biosynthesis</keyword>
<dbReference type="EMBL" id="AUNB01000001">
    <property type="protein sequence ID" value="KEO61826.1"/>
    <property type="molecule type" value="Genomic_DNA"/>
</dbReference>
<evidence type="ECO:0000256" key="8">
    <source>
        <dbReference type="HAMAP-Rule" id="MF_00316"/>
    </source>
</evidence>